<evidence type="ECO:0000313" key="1">
    <source>
        <dbReference type="EMBL" id="MBB4912784.1"/>
    </source>
</evidence>
<name>A0A7W7QG63_9PSEU</name>
<dbReference type="AlphaFoldDB" id="A0A7W7QG63"/>
<reference evidence="1 2" key="1">
    <citation type="submission" date="2020-08" db="EMBL/GenBank/DDBJ databases">
        <title>Genomic Encyclopedia of Type Strains, Phase III (KMG-III): the genomes of soil and plant-associated and newly described type strains.</title>
        <authorList>
            <person name="Whitman W."/>
        </authorList>
    </citation>
    <scope>NUCLEOTIDE SEQUENCE [LARGE SCALE GENOMIC DNA]</scope>
    <source>
        <strain evidence="1 2">CECT 8960</strain>
    </source>
</reference>
<comment type="caution">
    <text evidence="1">The sequence shown here is derived from an EMBL/GenBank/DDBJ whole genome shotgun (WGS) entry which is preliminary data.</text>
</comment>
<dbReference type="Proteomes" id="UP000520767">
    <property type="component" value="Unassembled WGS sequence"/>
</dbReference>
<dbReference type="EMBL" id="JACHJQ010000016">
    <property type="protein sequence ID" value="MBB4912784.1"/>
    <property type="molecule type" value="Genomic_DNA"/>
</dbReference>
<proteinExistence type="predicted"/>
<accession>A0A7W7QG63</accession>
<dbReference type="RefSeq" id="WP_260418216.1">
    <property type="nucleotide sequence ID" value="NZ_JACHJQ010000016.1"/>
</dbReference>
<keyword evidence="2" id="KW-1185">Reference proteome</keyword>
<sequence length="43" mass="4404">MTAFGSAASWQLRPFDAARAPNADLHRALVAEGPVVAVDGPLG</sequence>
<organism evidence="1 2">
    <name type="scientific">Actinophytocola algeriensis</name>
    <dbReference type="NCBI Taxonomy" id="1768010"/>
    <lineage>
        <taxon>Bacteria</taxon>
        <taxon>Bacillati</taxon>
        <taxon>Actinomycetota</taxon>
        <taxon>Actinomycetes</taxon>
        <taxon>Pseudonocardiales</taxon>
        <taxon>Pseudonocardiaceae</taxon>
    </lineage>
</organism>
<protein>
    <submittedName>
        <fullName evidence="1">Uncharacterized protein</fullName>
    </submittedName>
</protein>
<gene>
    <name evidence="1" type="ORF">FHR82_009058</name>
</gene>
<evidence type="ECO:0000313" key="2">
    <source>
        <dbReference type="Proteomes" id="UP000520767"/>
    </source>
</evidence>